<dbReference type="SUPFAM" id="SSF46689">
    <property type="entry name" value="Homeodomain-like"/>
    <property type="match status" value="1"/>
</dbReference>
<dbReference type="Pfam" id="PF12625">
    <property type="entry name" value="Arabinose_bd"/>
    <property type="match status" value="1"/>
</dbReference>
<keyword evidence="1" id="KW-0805">Transcription regulation</keyword>
<gene>
    <name evidence="5" type="ORF">BXT89_04100</name>
</gene>
<dbReference type="EMBL" id="MUBC01000006">
    <property type="protein sequence ID" value="ONM45141.1"/>
    <property type="molecule type" value="Genomic_DNA"/>
</dbReference>
<dbReference type="GO" id="GO:0000976">
    <property type="term" value="F:transcription cis-regulatory region binding"/>
    <property type="evidence" value="ECO:0007669"/>
    <property type="project" value="TreeGrafter"/>
</dbReference>
<evidence type="ECO:0000313" key="5">
    <source>
        <dbReference type="EMBL" id="ONM45141.1"/>
    </source>
</evidence>
<dbReference type="InterPro" id="IPR032687">
    <property type="entry name" value="AraC-type_N"/>
</dbReference>
<dbReference type="PANTHER" id="PTHR47894">
    <property type="entry name" value="HTH-TYPE TRANSCRIPTIONAL REGULATOR GADX"/>
    <property type="match status" value="1"/>
</dbReference>
<dbReference type="SMART" id="SM00342">
    <property type="entry name" value="HTH_ARAC"/>
    <property type="match status" value="1"/>
</dbReference>
<name>A0A1S8DJI4_9GAMM</name>
<evidence type="ECO:0000256" key="3">
    <source>
        <dbReference type="ARBA" id="ARBA00023163"/>
    </source>
</evidence>
<accession>A0A1S8DJI4</accession>
<dbReference type="PROSITE" id="PS01124">
    <property type="entry name" value="HTH_ARAC_FAMILY_2"/>
    <property type="match status" value="1"/>
</dbReference>
<feature type="domain" description="HTH araC/xylS-type" evidence="4">
    <location>
        <begin position="248"/>
        <end position="345"/>
    </location>
</feature>
<dbReference type="Pfam" id="PF12833">
    <property type="entry name" value="HTH_18"/>
    <property type="match status" value="1"/>
</dbReference>
<dbReference type="GO" id="GO:0003700">
    <property type="term" value="F:DNA-binding transcription factor activity"/>
    <property type="evidence" value="ECO:0007669"/>
    <property type="project" value="InterPro"/>
</dbReference>
<proteinExistence type="predicted"/>
<dbReference type="PANTHER" id="PTHR47894:SF1">
    <property type="entry name" value="HTH-TYPE TRANSCRIPTIONAL REGULATOR VQSM"/>
    <property type="match status" value="1"/>
</dbReference>
<dbReference type="Gene3D" id="1.10.10.60">
    <property type="entry name" value="Homeodomain-like"/>
    <property type="match status" value="1"/>
</dbReference>
<keyword evidence="3" id="KW-0804">Transcription</keyword>
<evidence type="ECO:0000259" key="4">
    <source>
        <dbReference type="PROSITE" id="PS01124"/>
    </source>
</evidence>
<organism evidence="5 6">
    <name type="scientific">Halopseudomonas pachastrellae</name>
    <dbReference type="NCBI Taxonomy" id="254161"/>
    <lineage>
        <taxon>Bacteria</taxon>
        <taxon>Pseudomonadati</taxon>
        <taxon>Pseudomonadota</taxon>
        <taxon>Gammaproteobacteria</taxon>
        <taxon>Pseudomonadales</taxon>
        <taxon>Pseudomonadaceae</taxon>
        <taxon>Halopseudomonas</taxon>
    </lineage>
</organism>
<comment type="caution">
    <text evidence="5">The sequence shown here is derived from an EMBL/GenBank/DDBJ whole genome shotgun (WGS) entry which is preliminary data.</text>
</comment>
<dbReference type="InterPro" id="IPR009057">
    <property type="entry name" value="Homeodomain-like_sf"/>
</dbReference>
<keyword evidence="2" id="KW-0238">DNA-binding</keyword>
<sequence length="353" mass="38843">MTPSDLACQAPDHRLISLQSTCLIAAWLHEQQQPIDPVLAGSGLSPSDLQTPARLITPEQEQQVFANTVALAGDPLVGLKLGQRMRVSAYGQLGYAMLSAPTLLDALQVMLAFPVLLGSYFRLQLESLPDGLLALRADHYHEAPALQLFNVELCLSSIKAMLDDALGRPLPLQAVHLSGELPAHAEHYPDFFGTCPVQVGQSAERLVFAADALQASLPLAEPVTHFEAVRHCRSVQDSFRPEASPLISQLSAQLEQQLDAPPSLEQLAAQLHCTSRTLRRHLQRAGCGYQQLLDRLRFQRAKLLLNREQVPIYAIAEQLGFSETASFRHAFQRWSGTTPRAWRQQLPSATPAH</sequence>
<dbReference type="AlphaFoldDB" id="A0A1S8DJI4"/>
<protein>
    <recommendedName>
        <fullName evidence="4">HTH araC/xylS-type domain-containing protein</fullName>
    </recommendedName>
</protein>
<dbReference type="GO" id="GO:0005829">
    <property type="term" value="C:cytosol"/>
    <property type="evidence" value="ECO:0007669"/>
    <property type="project" value="TreeGrafter"/>
</dbReference>
<dbReference type="Proteomes" id="UP000242847">
    <property type="component" value="Unassembled WGS sequence"/>
</dbReference>
<evidence type="ECO:0000313" key="6">
    <source>
        <dbReference type="Proteomes" id="UP000242847"/>
    </source>
</evidence>
<dbReference type="OrthoDB" id="5582699at2"/>
<dbReference type="RefSeq" id="WP_083724970.1">
    <property type="nucleotide sequence ID" value="NZ_FOUD01000014.1"/>
</dbReference>
<dbReference type="InterPro" id="IPR018060">
    <property type="entry name" value="HTH_AraC"/>
</dbReference>
<dbReference type="STRING" id="254161.SAMN05216256_11460"/>
<reference evidence="5 6" key="1">
    <citation type="submission" date="2017-01" db="EMBL/GenBank/DDBJ databases">
        <title>Draft genome sequence of Pseudomonas pachastrellae type strain CCUG 46540T from a deep sea.</title>
        <authorList>
            <person name="Gomila M."/>
            <person name="Mulet M."/>
            <person name="Lalucat J."/>
            <person name="Garcia-Valdes E."/>
        </authorList>
    </citation>
    <scope>NUCLEOTIDE SEQUENCE [LARGE SCALE GENOMIC DNA]</scope>
    <source>
        <strain evidence="5 6">CCUG 46540</strain>
    </source>
</reference>
<evidence type="ECO:0000256" key="2">
    <source>
        <dbReference type="ARBA" id="ARBA00023125"/>
    </source>
</evidence>
<keyword evidence="6" id="KW-1185">Reference proteome</keyword>
<evidence type="ECO:0000256" key="1">
    <source>
        <dbReference type="ARBA" id="ARBA00023015"/>
    </source>
</evidence>